<evidence type="ECO:0000313" key="4">
    <source>
        <dbReference type="Proteomes" id="UP000593737"/>
    </source>
</evidence>
<dbReference type="CDD" id="cd02423">
    <property type="entry name" value="Peptidase_C39G"/>
    <property type="match status" value="1"/>
</dbReference>
<feature type="signal peptide" evidence="1">
    <location>
        <begin position="1"/>
        <end position="23"/>
    </location>
</feature>
<name>A0A7S8FEG4_9BACT</name>
<keyword evidence="1" id="KW-0732">Signal</keyword>
<proteinExistence type="predicted"/>
<sequence length="230" mass="25505">MPTKQIIGCMVAALLSIGTGVMAATVEVTPGVGSRMLLQIWSMRELKVRSVILQKYDYSCGSAAVATLLTYHYDHPLTEETAFRTMFDHGNQDKIQKEGFSFLDMKRFLEARGYPADGFQVSLDDLSKAGIPAIVLMVDNGYHHFVVVKGMRGNTVLIGDPAVGLRVVPREQFEASWPSRVVFVIHDFPTRGEFNTARDWSVRPTSPLGRPLSPDTLNNAVLFRPGGRDF</sequence>
<dbReference type="GO" id="GO:0005524">
    <property type="term" value="F:ATP binding"/>
    <property type="evidence" value="ECO:0007669"/>
    <property type="project" value="InterPro"/>
</dbReference>
<dbReference type="AlphaFoldDB" id="A0A7S8FEG4"/>
<evidence type="ECO:0000259" key="2">
    <source>
        <dbReference type="PROSITE" id="PS50990"/>
    </source>
</evidence>
<dbReference type="PROSITE" id="PS50990">
    <property type="entry name" value="PEPTIDASE_C39"/>
    <property type="match status" value="1"/>
</dbReference>
<gene>
    <name evidence="3" type="ORF">Nkreftii_001980</name>
</gene>
<organism evidence="3 4">
    <name type="scientific">Candidatus Nitrospira kreftii</name>
    <dbReference type="NCBI Taxonomy" id="2652173"/>
    <lineage>
        <taxon>Bacteria</taxon>
        <taxon>Pseudomonadati</taxon>
        <taxon>Nitrospirota</taxon>
        <taxon>Nitrospiria</taxon>
        <taxon>Nitrospirales</taxon>
        <taxon>Nitrospiraceae</taxon>
        <taxon>Nitrospira</taxon>
    </lineage>
</organism>
<dbReference type="Pfam" id="PF03412">
    <property type="entry name" value="Peptidase_C39"/>
    <property type="match status" value="1"/>
</dbReference>
<feature type="domain" description="Peptidase C39" evidence="2">
    <location>
        <begin position="54"/>
        <end position="184"/>
    </location>
</feature>
<dbReference type="KEGG" id="nkf:Nkreftii_001980"/>
<dbReference type="GO" id="GO:0006508">
    <property type="term" value="P:proteolysis"/>
    <property type="evidence" value="ECO:0007669"/>
    <property type="project" value="InterPro"/>
</dbReference>
<accession>A0A7S8FEG4</accession>
<dbReference type="Proteomes" id="UP000593737">
    <property type="component" value="Chromosome"/>
</dbReference>
<dbReference type="Gene3D" id="3.90.70.10">
    <property type="entry name" value="Cysteine proteinases"/>
    <property type="match status" value="1"/>
</dbReference>
<dbReference type="GO" id="GO:0016020">
    <property type="term" value="C:membrane"/>
    <property type="evidence" value="ECO:0007669"/>
    <property type="project" value="InterPro"/>
</dbReference>
<evidence type="ECO:0000256" key="1">
    <source>
        <dbReference type="SAM" id="SignalP"/>
    </source>
</evidence>
<dbReference type="InterPro" id="IPR005074">
    <property type="entry name" value="Peptidase_C39"/>
</dbReference>
<evidence type="ECO:0000313" key="3">
    <source>
        <dbReference type="EMBL" id="QPD04206.1"/>
    </source>
</evidence>
<dbReference type="GO" id="GO:0008233">
    <property type="term" value="F:peptidase activity"/>
    <property type="evidence" value="ECO:0007669"/>
    <property type="project" value="InterPro"/>
</dbReference>
<reference evidence="3 4" key="1">
    <citation type="journal article" date="2020" name="ISME J.">
        <title>Enrichment and physiological characterization of a novel comammox Nitrospira indicates ammonium inhibition of complete nitrification.</title>
        <authorList>
            <person name="Sakoula D."/>
            <person name="Koch H."/>
            <person name="Frank J."/>
            <person name="Jetten M.S.M."/>
            <person name="van Kessel M.A.H.J."/>
            <person name="Lucker S."/>
        </authorList>
    </citation>
    <scope>NUCLEOTIDE SEQUENCE [LARGE SCALE GENOMIC DNA]</scope>
    <source>
        <strain evidence="3">Comreactor17</strain>
    </source>
</reference>
<feature type="chain" id="PRO_5032606707" evidence="1">
    <location>
        <begin position="24"/>
        <end position="230"/>
    </location>
</feature>
<protein>
    <submittedName>
        <fullName evidence="3">Peptidase (C39-family, bacteriocin processing)</fullName>
    </submittedName>
</protein>
<dbReference type="EMBL" id="CP047423">
    <property type="protein sequence ID" value="QPD04206.1"/>
    <property type="molecule type" value="Genomic_DNA"/>
</dbReference>